<feature type="region of interest" description="Disordered" evidence="2">
    <location>
        <begin position="358"/>
        <end position="384"/>
    </location>
</feature>
<sequence length="579" mass="64062">MKQTLIRQQQVKDDIAWDLITKLLTFDRKDRISCSDALKHPFFTGEQAMKEISPLSIELAQTAEQAKQNGDKNSINSTSIGFNTLPSSASKIQQSRLQPTSSIQSSLNAQLSNQTQTPSINQANLQSSSTSASQYPSQEQTSTNIPSIGSVTCPSCNGVGKRPKIKLPMLKEKCKPCDGSGKISQNEQICHQCDGRGEKPDVNNSKIIEQCQICNGNGKLSNQQKQDPKVLTPNITIEPQQKKQNTPQIIQNAPQKEQNSSQLIQNPPQLLQNPPQSIQSQPQLIQNPPLLIQNPPQLIQNPPQKLQNPPQFKPNPPQFKPNPPQFKPNPPQFKPNPPQKIQIQQPIPQQVLSFPCQPLSQPKYNYQPPQPSNEAPQTKTPQSNIHVQLKPNEKICSSCDGNGEIPMKRAGMVLSNLKEYCVPCGGKGVLQLNEEVCQQCEGRGKVPNVGNEYKYDRCENCDGVGKVSVEAQYSPQVQESYNNLHSVQQDVYSYECEPDNGYQSDEPQYQQQNQEQNTSEDYPEQSNIETSSGFGSVYQGFGGIFNNMLGQSQAIQNSQTNSSSNQMPGFGAPPGCNQQ</sequence>
<gene>
    <name evidence="4" type="ORF">EZS28_032992</name>
</gene>
<dbReference type="PROSITE" id="PS51188">
    <property type="entry name" value="ZF_CR"/>
    <property type="match status" value="1"/>
</dbReference>
<dbReference type="InterPro" id="IPR011009">
    <property type="entry name" value="Kinase-like_dom_sf"/>
</dbReference>
<feature type="region of interest" description="Disordered" evidence="2">
    <location>
        <begin position="237"/>
        <end position="343"/>
    </location>
</feature>
<evidence type="ECO:0000256" key="1">
    <source>
        <dbReference type="PROSITE-ProRule" id="PRU00546"/>
    </source>
</evidence>
<feature type="compositionally biased region" description="Low complexity" evidence="2">
    <location>
        <begin position="126"/>
        <end position="138"/>
    </location>
</feature>
<dbReference type="CDD" id="cd10719">
    <property type="entry name" value="DnaJ_zf"/>
    <property type="match status" value="1"/>
</dbReference>
<feature type="compositionally biased region" description="Low complexity" evidence="2">
    <location>
        <begin position="502"/>
        <end position="520"/>
    </location>
</feature>
<name>A0A5J4UN77_9EUKA</name>
<dbReference type="InterPro" id="IPR036410">
    <property type="entry name" value="HSP_DnaJ_Cys-rich_dom_sf"/>
</dbReference>
<evidence type="ECO:0000259" key="3">
    <source>
        <dbReference type="PROSITE" id="PS51188"/>
    </source>
</evidence>
<proteinExistence type="predicted"/>
<dbReference type="GO" id="GO:0051082">
    <property type="term" value="F:unfolded protein binding"/>
    <property type="evidence" value="ECO:0007669"/>
    <property type="project" value="InterPro"/>
</dbReference>
<dbReference type="SUPFAM" id="SSF57938">
    <property type="entry name" value="DnaJ/Hsp40 cysteine-rich domain"/>
    <property type="match status" value="2"/>
</dbReference>
<reference evidence="4 5" key="1">
    <citation type="submission" date="2019-03" db="EMBL/GenBank/DDBJ databases">
        <title>Single cell metagenomics reveals metabolic interactions within the superorganism composed of flagellate Streblomastix strix and complex community of Bacteroidetes bacteria on its surface.</title>
        <authorList>
            <person name="Treitli S.C."/>
            <person name="Kolisko M."/>
            <person name="Husnik F."/>
            <person name="Keeling P."/>
            <person name="Hampl V."/>
        </authorList>
    </citation>
    <scope>NUCLEOTIDE SEQUENCE [LARGE SCALE GENOMIC DNA]</scope>
    <source>
        <strain evidence="4">ST1C</strain>
    </source>
</reference>
<evidence type="ECO:0000256" key="2">
    <source>
        <dbReference type="SAM" id="MobiDB-lite"/>
    </source>
</evidence>
<feature type="region of interest" description="Disordered" evidence="2">
    <location>
        <begin position="552"/>
        <end position="579"/>
    </location>
</feature>
<dbReference type="SUPFAM" id="SSF56112">
    <property type="entry name" value="Protein kinase-like (PK-like)"/>
    <property type="match status" value="1"/>
</dbReference>
<feature type="domain" description="CR-type" evidence="3">
    <location>
        <begin position="140"/>
        <end position="223"/>
    </location>
</feature>
<feature type="compositionally biased region" description="Pro residues" evidence="2">
    <location>
        <begin position="311"/>
        <end position="338"/>
    </location>
</feature>
<dbReference type="EMBL" id="SNRW01014417">
    <property type="protein sequence ID" value="KAA6371481.1"/>
    <property type="molecule type" value="Genomic_DNA"/>
</dbReference>
<dbReference type="Gene3D" id="2.10.230.10">
    <property type="entry name" value="Heat shock protein DnaJ, cysteine-rich domain"/>
    <property type="match status" value="1"/>
</dbReference>
<dbReference type="Gene3D" id="1.10.510.10">
    <property type="entry name" value="Transferase(Phosphotransferase) domain 1"/>
    <property type="match status" value="1"/>
</dbReference>
<feature type="compositionally biased region" description="Low complexity" evidence="2">
    <location>
        <begin position="552"/>
        <end position="566"/>
    </location>
</feature>
<keyword evidence="1" id="KW-0862">Zinc</keyword>
<feature type="compositionally biased region" description="Polar residues" evidence="2">
    <location>
        <begin position="89"/>
        <end position="125"/>
    </location>
</feature>
<keyword evidence="1" id="KW-0863">Zinc-finger</keyword>
<feature type="region of interest" description="Disordered" evidence="2">
    <location>
        <begin position="89"/>
        <end position="147"/>
    </location>
</feature>
<dbReference type="Gene3D" id="6.20.20.10">
    <property type="match status" value="1"/>
</dbReference>
<feature type="compositionally biased region" description="Low complexity" evidence="2">
    <location>
        <begin position="260"/>
        <end position="310"/>
    </location>
</feature>
<evidence type="ECO:0000313" key="4">
    <source>
        <dbReference type="EMBL" id="KAA6371481.1"/>
    </source>
</evidence>
<feature type="compositionally biased region" description="Polar residues" evidence="2">
    <location>
        <begin position="237"/>
        <end position="259"/>
    </location>
</feature>
<comment type="caution">
    <text evidence="4">The sequence shown here is derived from an EMBL/GenBank/DDBJ whole genome shotgun (WGS) entry which is preliminary data.</text>
</comment>
<accession>A0A5J4UN77</accession>
<evidence type="ECO:0000313" key="5">
    <source>
        <dbReference type="Proteomes" id="UP000324800"/>
    </source>
</evidence>
<dbReference type="Proteomes" id="UP000324800">
    <property type="component" value="Unassembled WGS sequence"/>
</dbReference>
<feature type="compositionally biased region" description="Polar residues" evidence="2">
    <location>
        <begin position="524"/>
        <end position="533"/>
    </location>
</feature>
<dbReference type="GO" id="GO:0031072">
    <property type="term" value="F:heat shock protein binding"/>
    <property type="evidence" value="ECO:0007669"/>
    <property type="project" value="InterPro"/>
</dbReference>
<protein>
    <recommendedName>
        <fullName evidence="3">CR-type domain-containing protein</fullName>
    </recommendedName>
</protein>
<feature type="compositionally biased region" description="Polar residues" evidence="2">
    <location>
        <begin position="372"/>
        <end position="384"/>
    </location>
</feature>
<organism evidence="4 5">
    <name type="scientific">Streblomastix strix</name>
    <dbReference type="NCBI Taxonomy" id="222440"/>
    <lineage>
        <taxon>Eukaryota</taxon>
        <taxon>Metamonada</taxon>
        <taxon>Preaxostyla</taxon>
        <taxon>Oxymonadida</taxon>
        <taxon>Streblomastigidae</taxon>
        <taxon>Streblomastix</taxon>
    </lineage>
</organism>
<feature type="region of interest" description="Disordered" evidence="2">
    <location>
        <begin position="496"/>
        <end position="533"/>
    </location>
</feature>
<dbReference type="GO" id="GO:0008270">
    <property type="term" value="F:zinc ion binding"/>
    <property type="evidence" value="ECO:0007669"/>
    <property type="project" value="UniProtKB-KW"/>
</dbReference>
<dbReference type="InterPro" id="IPR001305">
    <property type="entry name" value="HSP_DnaJ_Cys-rich_dom"/>
</dbReference>
<keyword evidence="1" id="KW-0479">Metal-binding</keyword>
<dbReference type="AlphaFoldDB" id="A0A5J4UN77"/>
<feature type="zinc finger region" description="CR-type" evidence="1">
    <location>
        <begin position="140"/>
        <end position="223"/>
    </location>
</feature>